<gene>
    <name evidence="3" type="ORF">SAMN04489857_0630</name>
</gene>
<proteinExistence type="inferred from homology"/>
<name>A0A1H1L2L3_9ACTN</name>
<comment type="similarity">
    <text evidence="1">Belongs to the YggT family.</text>
</comment>
<dbReference type="RefSeq" id="WP_245719318.1">
    <property type="nucleotide sequence ID" value="NZ_LT629759.1"/>
</dbReference>
<sequence length="82" mass="9579">MQIGYVVYRLLNFYEMLIFVQVLLSWFVSSGNRFVVDVYGALSTLVDPFVNLFRRFIPPFAGLDWSPFIAILVLQFVQRLVL</sequence>
<reference evidence="4" key="1">
    <citation type="submission" date="2016-10" db="EMBL/GenBank/DDBJ databases">
        <authorList>
            <person name="Varghese N."/>
            <person name="Submissions S."/>
        </authorList>
    </citation>
    <scope>NUCLEOTIDE SEQUENCE [LARGE SCALE GENOMIC DNA]</scope>
    <source>
        <strain evidence="4">DSM 22620</strain>
    </source>
</reference>
<accession>A0A1H1L2L3</accession>
<evidence type="ECO:0000313" key="4">
    <source>
        <dbReference type="Proteomes" id="UP000199480"/>
    </source>
</evidence>
<dbReference type="PANTHER" id="PTHR33219:SF14">
    <property type="entry name" value="PROTEIN COFACTOR ASSEMBLY OF COMPLEX C SUBUNIT B CCB3, CHLOROPLASTIC-RELATED"/>
    <property type="match status" value="1"/>
</dbReference>
<evidence type="ECO:0000256" key="1">
    <source>
        <dbReference type="ARBA" id="ARBA00010894"/>
    </source>
</evidence>
<keyword evidence="2" id="KW-1133">Transmembrane helix</keyword>
<dbReference type="Pfam" id="PF02325">
    <property type="entry name" value="CCB3_YggT"/>
    <property type="match status" value="1"/>
</dbReference>
<feature type="transmembrane region" description="Helical" evidence="2">
    <location>
        <begin position="12"/>
        <end position="36"/>
    </location>
</feature>
<evidence type="ECO:0000313" key="3">
    <source>
        <dbReference type="EMBL" id="SDR68522.1"/>
    </source>
</evidence>
<dbReference type="PANTHER" id="PTHR33219">
    <property type="entry name" value="YLMG HOMOLOG PROTEIN 2, CHLOROPLASTIC"/>
    <property type="match status" value="1"/>
</dbReference>
<protein>
    <submittedName>
        <fullName evidence="3">YggT family protein</fullName>
    </submittedName>
</protein>
<dbReference type="GO" id="GO:0016020">
    <property type="term" value="C:membrane"/>
    <property type="evidence" value="ECO:0007669"/>
    <property type="project" value="InterPro"/>
</dbReference>
<evidence type="ECO:0000256" key="2">
    <source>
        <dbReference type="SAM" id="Phobius"/>
    </source>
</evidence>
<dbReference type="InterPro" id="IPR003425">
    <property type="entry name" value="CCB3/YggT"/>
</dbReference>
<organism evidence="3 4">
    <name type="scientific">Parafannyhessea umbonata</name>
    <dbReference type="NCBI Taxonomy" id="604330"/>
    <lineage>
        <taxon>Bacteria</taxon>
        <taxon>Bacillati</taxon>
        <taxon>Actinomycetota</taxon>
        <taxon>Coriobacteriia</taxon>
        <taxon>Coriobacteriales</taxon>
        <taxon>Atopobiaceae</taxon>
        <taxon>Parafannyhessea</taxon>
    </lineage>
</organism>
<feature type="transmembrane region" description="Helical" evidence="2">
    <location>
        <begin position="56"/>
        <end position="77"/>
    </location>
</feature>
<dbReference type="GeneID" id="78500005"/>
<dbReference type="EMBL" id="LT629759">
    <property type="protein sequence ID" value="SDR68522.1"/>
    <property type="molecule type" value="Genomic_DNA"/>
</dbReference>
<keyword evidence="2" id="KW-0472">Membrane</keyword>
<keyword evidence="2" id="KW-0812">Transmembrane</keyword>
<dbReference type="Proteomes" id="UP000199480">
    <property type="component" value="Chromosome I"/>
</dbReference>
<dbReference type="AlphaFoldDB" id="A0A1H1L2L3"/>